<feature type="region of interest" description="Disordered" evidence="3">
    <location>
        <begin position="41"/>
        <end position="106"/>
    </location>
</feature>
<keyword evidence="4" id="KW-1133">Transmembrane helix</keyword>
<sequence length="195" mass="21598">MYYTSLERSGAMGRLVEETEIKSLLGWKLFCSKPPKGFEKFFQPGGNKAQKSEKGLKEVNKDAPKESQTPPPSKTSPGPAPSKPPGSTGKPFDQWRGSGSGSGKFGDNSERDKWIIIGMVGTIAFIGTFAFYEMGYKEIAWKEFVNNFLAKGIVEKLEVVNKKWVRVRLTPGNSVDGSSMLWFNIGSVDSFERNL</sequence>
<organism evidence="6 7">
    <name type="scientific">Timema podura</name>
    <name type="common">Walking stick</name>
    <dbReference type="NCBI Taxonomy" id="61482"/>
    <lineage>
        <taxon>Eukaryota</taxon>
        <taxon>Metazoa</taxon>
        <taxon>Ecdysozoa</taxon>
        <taxon>Arthropoda</taxon>
        <taxon>Hexapoda</taxon>
        <taxon>Insecta</taxon>
        <taxon>Pterygota</taxon>
        <taxon>Neoptera</taxon>
        <taxon>Polyneoptera</taxon>
        <taxon>Phasmatodea</taxon>
        <taxon>Timematodea</taxon>
        <taxon>Timematoidea</taxon>
        <taxon>Timematidae</taxon>
        <taxon>Timema</taxon>
    </lineage>
</organism>
<evidence type="ECO:0000259" key="5">
    <source>
        <dbReference type="Pfam" id="PF06480"/>
    </source>
</evidence>
<evidence type="ECO:0000256" key="1">
    <source>
        <dbReference type="ARBA" id="ARBA00022670"/>
    </source>
</evidence>
<keyword evidence="7" id="KW-1185">Reference proteome</keyword>
<feature type="compositionally biased region" description="Basic and acidic residues" evidence="3">
    <location>
        <begin position="50"/>
        <end position="65"/>
    </location>
</feature>
<feature type="transmembrane region" description="Helical" evidence="4">
    <location>
        <begin position="114"/>
        <end position="132"/>
    </location>
</feature>
<evidence type="ECO:0000256" key="4">
    <source>
        <dbReference type="SAM" id="Phobius"/>
    </source>
</evidence>
<keyword evidence="4" id="KW-0812">Transmembrane</keyword>
<comment type="caution">
    <text evidence="6">The sequence shown here is derived from an EMBL/GenBank/DDBJ whole genome shotgun (WGS) entry which is preliminary data.</text>
</comment>
<evidence type="ECO:0000256" key="2">
    <source>
        <dbReference type="ARBA" id="ARBA00022801"/>
    </source>
</evidence>
<evidence type="ECO:0000313" key="7">
    <source>
        <dbReference type="Proteomes" id="UP001153148"/>
    </source>
</evidence>
<feature type="compositionally biased region" description="Pro residues" evidence="3">
    <location>
        <begin position="69"/>
        <end position="84"/>
    </location>
</feature>
<accession>A0ABN7P020</accession>
<dbReference type="Gene3D" id="3.40.1690.20">
    <property type="match status" value="1"/>
</dbReference>
<name>A0ABN7P020_TIMPD</name>
<keyword evidence="4" id="KW-0472">Membrane</keyword>
<keyword evidence="1" id="KW-0645">Protease</keyword>
<dbReference type="Proteomes" id="UP001153148">
    <property type="component" value="Unassembled WGS sequence"/>
</dbReference>
<evidence type="ECO:0000256" key="3">
    <source>
        <dbReference type="SAM" id="MobiDB-lite"/>
    </source>
</evidence>
<evidence type="ECO:0000313" key="6">
    <source>
        <dbReference type="EMBL" id="CAG2059833.1"/>
    </source>
</evidence>
<keyword evidence="2" id="KW-0378">Hydrolase</keyword>
<proteinExistence type="predicted"/>
<protein>
    <recommendedName>
        <fullName evidence="5">Peptidase M41 FtsH extracellular domain-containing protein</fullName>
    </recommendedName>
</protein>
<dbReference type="InterPro" id="IPR011546">
    <property type="entry name" value="Pept_M41_FtsH_extracell"/>
</dbReference>
<feature type="non-terminal residue" evidence="6">
    <location>
        <position position="195"/>
    </location>
</feature>
<gene>
    <name evidence="6" type="ORF">TPAB3V08_LOCUS6792</name>
</gene>
<feature type="domain" description="Peptidase M41 FtsH extracellular" evidence="5">
    <location>
        <begin position="114"/>
        <end position="195"/>
    </location>
</feature>
<dbReference type="EMBL" id="CAJPIN010010648">
    <property type="protein sequence ID" value="CAG2059833.1"/>
    <property type="molecule type" value="Genomic_DNA"/>
</dbReference>
<dbReference type="Pfam" id="PF06480">
    <property type="entry name" value="FtsH_ext"/>
    <property type="match status" value="1"/>
</dbReference>
<reference evidence="6" key="1">
    <citation type="submission" date="2021-03" db="EMBL/GenBank/DDBJ databases">
        <authorList>
            <person name="Tran Van P."/>
        </authorList>
    </citation>
    <scope>NUCLEOTIDE SEQUENCE</scope>
</reference>